<proteinExistence type="predicted"/>
<gene>
    <name evidence="1" type="ORF">GCM10010412_041270</name>
</gene>
<evidence type="ECO:0000313" key="1">
    <source>
        <dbReference type="EMBL" id="GAA2665178.1"/>
    </source>
</evidence>
<name>A0ABN3S0P8_9ACTN</name>
<accession>A0ABN3S0P8</accession>
<comment type="caution">
    <text evidence="1">The sequence shown here is derived from an EMBL/GenBank/DDBJ whole genome shotgun (WGS) entry which is preliminary data.</text>
</comment>
<sequence length="344" mass="36040">MVQRSFPFDGGSGAVITEADWSYLAEAWQDSGVVADGPPSMALKVTSLNEAGKVYVEPGQAKIRGFHYVNDAKLPVSVPPNDNVSQSRKDIVVLRLNLATNEILAVYKTGTPAATPVPPSVDRTPTSYEVLLATITMAPSATSVPNNAPQLVDSREYIGKRIRVSGSGVELPVGSIFYNPLDGKFYGKNATDVKELGSGGSTPQPTTMPYALLSTTASNSYNVTQSLTTIKTERVHAAVGISTVDAFGGSKEIKIDTSGTYFCAVNMWGVCSNTGSLRFVWGGNPTIIAVATASSSASTFGLTTSGLTELVAGQELEPVLYWHGAGSVSVTINAGSSLSIFKVA</sequence>
<dbReference type="EMBL" id="BAAATE010000010">
    <property type="protein sequence ID" value="GAA2665178.1"/>
    <property type="molecule type" value="Genomic_DNA"/>
</dbReference>
<keyword evidence="2" id="KW-1185">Reference proteome</keyword>
<dbReference type="Proteomes" id="UP001501666">
    <property type="component" value="Unassembled WGS sequence"/>
</dbReference>
<evidence type="ECO:0008006" key="3">
    <source>
        <dbReference type="Google" id="ProtNLM"/>
    </source>
</evidence>
<organism evidence="1 2">
    <name type="scientific">Nonomuraea recticatena</name>
    <dbReference type="NCBI Taxonomy" id="46178"/>
    <lineage>
        <taxon>Bacteria</taxon>
        <taxon>Bacillati</taxon>
        <taxon>Actinomycetota</taxon>
        <taxon>Actinomycetes</taxon>
        <taxon>Streptosporangiales</taxon>
        <taxon>Streptosporangiaceae</taxon>
        <taxon>Nonomuraea</taxon>
    </lineage>
</organism>
<evidence type="ECO:0000313" key="2">
    <source>
        <dbReference type="Proteomes" id="UP001501666"/>
    </source>
</evidence>
<dbReference type="RefSeq" id="WP_346148635.1">
    <property type="nucleotide sequence ID" value="NZ_BAAATE010000010.1"/>
</dbReference>
<protein>
    <recommendedName>
        <fullName evidence="3">Tail fiber protein</fullName>
    </recommendedName>
</protein>
<reference evidence="1 2" key="1">
    <citation type="journal article" date="2019" name="Int. J. Syst. Evol. Microbiol.">
        <title>The Global Catalogue of Microorganisms (GCM) 10K type strain sequencing project: providing services to taxonomists for standard genome sequencing and annotation.</title>
        <authorList>
            <consortium name="The Broad Institute Genomics Platform"/>
            <consortium name="The Broad Institute Genome Sequencing Center for Infectious Disease"/>
            <person name="Wu L."/>
            <person name="Ma J."/>
        </authorList>
    </citation>
    <scope>NUCLEOTIDE SEQUENCE [LARGE SCALE GENOMIC DNA]</scope>
    <source>
        <strain evidence="1 2">JCM 6835</strain>
    </source>
</reference>